<sequence>MRKGGCDTVEDTVEECNTVEDTVEKGGCNPMPCTPGRHRVGRWPDIPFVYNQFTAPGIWGHRDAAHRPKETRLAAVICSRSHGAAREQRLQWLALMVR</sequence>
<evidence type="ECO:0000313" key="2">
    <source>
        <dbReference type="Proteomes" id="UP000485058"/>
    </source>
</evidence>
<proteinExistence type="predicted"/>
<keyword evidence="2" id="KW-1185">Reference proteome</keyword>
<dbReference type="Proteomes" id="UP000485058">
    <property type="component" value="Unassembled WGS sequence"/>
</dbReference>
<dbReference type="EMBL" id="BLLF01003471">
    <property type="protein sequence ID" value="GFH27429.1"/>
    <property type="molecule type" value="Genomic_DNA"/>
</dbReference>
<evidence type="ECO:0000313" key="1">
    <source>
        <dbReference type="EMBL" id="GFH27429.1"/>
    </source>
</evidence>
<name>A0A6A0A319_HAELA</name>
<reference evidence="1 2" key="1">
    <citation type="submission" date="2020-02" db="EMBL/GenBank/DDBJ databases">
        <title>Draft genome sequence of Haematococcus lacustris strain NIES-144.</title>
        <authorList>
            <person name="Morimoto D."/>
            <person name="Nakagawa S."/>
            <person name="Yoshida T."/>
            <person name="Sawayama S."/>
        </authorList>
    </citation>
    <scope>NUCLEOTIDE SEQUENCE [LARGE SCALE GENOMIC DNA]</scope>
    <source>
        <strain evidence="1 2">NIES-144</strain>
    </source>
</reference>
<dbReference type="AlphaFoldDB" id="A0A6A0A319"/>
<protein>
    <submittedName>
        <fullName evidence="1">Uncharacterized protein</fullName>
    </submittedName>
</protein>
<comment type="caution">
    <text evidence="1">The sequence shown here is derived from an EMBL/GenBank/DDBJ whole genome shotgun (WGS) entry which is preliminary data.</text>
</comment>
<gene>
    <name evidence="1" type="ORF">HaLaN_25748</name>
</gene>
<organism evidence="1 2">
    <name type="scientific">Haematococcus lacustris</name>
    <name type="common">Green alga</name>
    <name type="synonym">Haematococcus pluvialis</name>
    <dbReference type="NCBI Taxonomy" id="44745"/>
    <lineage>
        <taxon>Eukaryota</taxon>
        <taxon>Viridiplantae</taxon>
        <taxon>Chlorophyta</taxon>
        <taxon>core chlorophytes</taxon>
        <taxon>Chlorophyceae</taxon>
        <taxon>CS clade</taxon>
        <taxon>Chlamydomonadales</taxon>
        <taxon>Haematococcaceae</taxon>
        <taxon>Haematococcus</taxon>
    </lineage>
</organism>
<accession>A0A6A0A319</accession>